<sequence length="146" mass="16474">MQYPVKGKQKEVTYFIAHYLGPEQLEMSEEHTVYKWAPLKEAIEFVSFEPMKSMLIAADNYISTHANASINPKWKLTAVAFFLLAFSHSSSLLDSLPFATLLPLAPTEEATCIRNTGNTRSTANILYSANFVHKRKSGRLNVEMMV</sequence>
<keyword evidence="1" id="KW-1185">Reference proteome</keyword>
<protein>
    <submittedName>
        <fullName evidence="2">Bis(5'-nucleosyl)-tetraphosphatase [asymmetrical]</fullName>
    </submittedName>
</protein>
<proteinExistence type="predicted"/>
<dbReference type="Gene3D" id="3.90.79.10">
    <property type="entry name" value="Nucleoside Triphosphate Pyrophosphohydrolase"/>
    <property type="match status" value="1"/>
</dbReference>
<dbReference type="AlphaFoldDB" id="A0A915DSY1"/>
<accession>A0A915DSY1</accession>
<evidence type="ECO:0000313" key="2">
    <source>
        <dbReference type="WBParaSite" id="jg23191"/>
    </source>
</evidence>
<dbReference type="Proteomes" id="UP000887574">
    <property type="component" value="Unplaced"/>
</dbReference>
<name>A0A915DSY1_9BILA</name>
<organism evidence="1 2">
    <name type="scientific">Ditylenchus dipsaci</name>
    <dbReference type="NCBI Taxonomy" id="166011"/>
    <lineage>
        <taxon>Eukaryota</taxon>
        <taxon>Metazoa</taxon>
        <taxon>Ecdysozoa</taxon>
        <taxon>Nematoda</taxon>
        <taxon>Chromadorea</taxon>
        <taxon>Rhabditida</taxon>
        <taxon>Tylenchina</taxon>
        <taxon>Tylenchomorpha</taxon>
        <taxon>Sphaerularioidea</taxon>
        <taxon>Anguinidae</taxon>
        <taxon>Anguininae</taxon>
        <taxon>Ditylenchus</taxon>
    </lineage>
</organism>
<evidence type="ECO:0000313" key="1">
    <source>
        <dbReference type="Proteomes" id="UP000887574"/>
    </source>
</evidence>
<reference evidence="2" key="1">
    <citation type="submission" date="2022-11" db="UniProtKB">
        <authorList>
            <consortium name="WormBaseParasite"/>
        </authorList>
    </citation>
    <scope>IDENTIFICATION</scope>
</reference>
<dbReference type="WBParaSite" id="jg23191">
    <property type="protein sequence ID" value="jg23191"/>
    <property type="gene ID" value="jg23191"/>
</dbReference>